<feature type="region of interest" description="Disordered" evidence="2">
    <location>
        <begin position="1"/>
        <end position="108"/>
    </location>
</feature>
<proteinExistence type="predicted"/>
<dbReference type="EMBL" id="KV428013">
    <property type="protein sequence ID" value="KZT42412.1"/>
    <property type="molecule type" value="Genomic_DNA"/>
</dbReference>
<evidence type="ECO:0000313" key="3">
    <source>
        <dbReference type="EMBL" id="KZT42412.1"/>
    </source>
</evidence>
<feature type="compositionally biased region" description="Polar residues" evidence="2">
    <location>
        <begin position="36"/>
        <end position="66"/>
    </location>
</feature>
<reference evidence="3 4" key="1">
    <citation type="journal article" date="2016" name="Mol. Biol. Evol.">
        <title>Comparative Genomics of Early-Diverging Mushroom-Forming Fungi Provides Insights into the Origins of Lignocellulose Decay Capabilities.</title>
        <authorList>
            <person name="Nagy L.G."/>
            <person name="Riley R."/>
            <person name="Tritt A."/>
            <person name="Adam C."/>
            <person name="Daum C."/>
            <person name="Floudas D."/>
            <person name="Sun H."/>
            <person name="Yadav J.S."/>
            <person name="Pangilinan J."/>
            <person name="Larsson K.H."/>
            <person name="Matsuura K."/>
            <person name="Barry K."/>
            <person name="Labutti K."/>
            <person name="Kuo R."/>
            <person name="Ohm R.A."/>
            <person name="Bhattacharya S.S."/>
            <person name="Shirouzu T."/>
            <person name="Yoshinaga Y."/>
            <person name="Martin F.M."/>
            <person name="Grigoriev I.V."/>
            <person name="Hibbett D.S."/>
        </authorList>
    </citation>
    <scope>NUCLEOTIDE SEQUENCE [LARGE SCALE GENOMIC DNA]</scope>
    <source>
        <strain evidence="3 4">HHB10207 ss-3</strain>
    </source>
</reference>
<organism evidence="3 4">
    <name type="scientific">Sistotremastrum suecicum HHB10207 ss-3</name>
    <dbReference type="NCBI Taxonomy" id="1314776"/>
    <lineage>
        <taxon>Eukaryota</taxon>
        <taxon>Fungi</taxon>
        <taxon>Dikarya</taxon>
        <taxon>Basidiomycota</taxon>
        <taxon>Agaricomycotina</taxon>
        <taxon>Agaricomycetes</taxon>
        <taxon>Sistotremastrales</taxon>
        <taxon>Sistotremastraceae</taxon>
        <taxon>Sistotremastrum</taxon>
    </lineage>
</organism>
<name>A0A166H770_9AGAM</name>
<accession>A0A166H770</accession>
<sequence>MSRPPADDDNYLGDHPDFRDVKPIIPNTPVSVRRTAGSQSQQATPSSSLGRSDQARTSVQTPTSQMRADPENPFDVSSAQRPPHTPFTPATPSLTGIFGTPSTPSDSLALSPERLNEIGQELVRSVSGQARLHRKLNGALKSVEIKAASIQKLTQERDQARDRVAALEVQVQSLKAENDRLRSLH</sequence>
<feature type="coiled-coil region" evidence="1">
    <location>
        <begin position="143"/>
        <end position="184"/>
    </location>
</feature>
<evidence type="ECO:0000313" key="4">
    <source>
        <dbReference type="Proteomes" id="UP000076798"/>
    </source>
</evidence>
<feature type="compositionally biased region" description="Basic and acidic residues" evidence="2">
    <location>
        <begin position="12"/>
        <end position="22"/>
    </location>
</feature>
<evidence type="ECO:0000256" key="1">
    <source>
        <dbReference type="SAM" id="Coils"/>
    </source>
</evidence>
<protein>
    <submittedName>
        <fullName evidence="3">Uncharacterized protein</fullName>
    </submittedName>
</protein>
<keyword evidence="1" id="KW-0175">Coiled coil</keyword>
<feature type="compositionally biased region" description="Polar residues" evidence="2">
    <location>
        <begin position="88"/>
        <end position="108"/>
    </location>
</feature>
<gene>
    <name evidence="3" type="ORF">SISSUDRAFT_1058503</name>
</gene>
<keyword evidence="4" id="KW-1185">Reference proteome</keyword>
<dbReference type="Proteomes" id="UP000076798">
    <property type="component" value="Unassembled WGS sequence"/>
</dbReference>
<dbReference type="AlphaFoldDB" id="A0A166H770"/>
<evidence type="ECO:0000256" key="2">
    <source>
        <dbReference type="SAM" id="MobiDB-lite"/>
    </source>
</evidence>